<accession>C0CPV3</accession>
<evidence type="ECO:0000313" key="2">
    <source>
        <dbReference type="Proteomes" id="UP000003100"/>
    </source>
</evidence>
<comment type="caution">
    <text evidence="1">The sequence shown here is derived from an EMBL/GenBank/DDBJ whole genome shotgun (WGS) entry which is preliminary data.</text>
</comment>
<reference evidence="1 2" key="2">
    <citation type="submission" date="2009-02" db="EMBL/GenBank/DDBJ databases">
        <title>Draft genome sequence of Blautia hydrogenotrophica DSM 10507 (Ruminococcus hydrogenotrophicus DSM 10507).</title>
        <authorList>
            <person name="Sudarsanam P."/>
            <person name="Ley R."/>
            <person name="Guruge J."/>
            <person name="Turnbaugh P.J."/>
            <person name="Mahowald M."/>
            <person name="Liep D."/>
            <person name="Gordon J."/>
        </authorList>
    </citation>
    <scope>NUCLEOTIDE SEQUENCE [LARGE SCALE GENOMIC DNA]</scope>
    <source>
        <strain evidence="2">DSM 10507 / JCM 14656 / S5a33</strain>
    </source>
</reference>
<organism evidence="1 2">
    <name type="scientific">Blautia hydrogenotrophica (strain DSM 10507 / JCM 14656 / S5a33)</name>
    <name type="common">Ruminococcus hydrogenotrophicus</name>
    <dbReference type="NCBI Taxonomy" id="476272"/>
    <lineage>
        <taxon>Bacteria</taxon>
        <taxon>Bacillati</taxon>
        <taxon>Bacillota</taxon>
        <taxon>Clostridia</taxon>
        <taxon>Lachnospirales</taxon>
        <taxon>Lachnospiraceae</taxon>
        <taxon>Blautia</taxon>
    </lineage>
</organism>
<dbReference type="EMBL" id="ACBZ01000159">
    <property type="protein sequence ID" value="EEG48196.1"/>
    <property type="molecule type" value="Genomic_DNA"/>
</dbReference>
<reference evidence="1 2" key="1">
    <citation type="submission" date="2009-01" db="EMBL/GenBank/DDBJ databases">
        <authorList>
            <person name="Fulton L."/>
            <person name="Clifton S."/>
            <person name="Fulton B."/>
            <person name="Xu J."/>
            <person name="Minx P."/>
            <person name="Pepin K.H."/>
            <person name="Johnson M."/>
            <person name="Bhonagiri V."/>
            <person name="Nash W.E."/>
            <person name="Mardis E.R."/>
            <person name="Wilson R.K."/>
        </authorList>
    </citation>
    <scope>NUCLEOTIDE SEQUENCE [LARGE SCALE GENOMIC DNA]</scope>
    <source>
        <strain evidence="2">DSM 10507 / JCM 14656 / S5a33</strain>
    </source>
</reference>
<dbReference type="PATRIC" id="fig|476272.21.peg.1038"/>
<dbReference type="AlphaFoldDB" id="C0CPV3"/>
<sequence>MENLGSSVGLLRNKGSHGIFLELKQACPLCCVIGKMLSR</sequence>
<keyword evidence="2" id="KW-1185">Reference proteome</keyword>
<gene>
    <name evidence="1" type="ORF">RUMHYD_02904</name>
</gene>
<evidence type="ECO:0000313" key="1">
    <source>
        <dbReference type="EMBL" id="EEG48196.1"/>
    </source>
</evidence>
<proteinExistence type="predicted"/>
<dbReference type="Proteomes" id="UP000003100">
    <property type="component" value="Unassembled WGS sequence"/>
</dbReference>
<dbReference type="HOGENOM" id="CLU_3305569_0_0_9"/>
<name>C0CPV3_BLAHS</name>
<protein>
    <submittedName>
        <fullName evidence="1">Uncharacterized protein</fullName>
    </submittedName>
</protein>